<dbReference type="Gene3D" id="3.10.450.50">
    <property type="match status" value="1"/>
</dbReference>
<dbReference type="EMBL" id="LMTZ01000107">
    <property type="protein sequence ID" value="KST65553.1"/>
    <property type="molecule type" value="Genomic_DNA"/>
</dbReference>
<evidence type="ECO:0000313" key="5">
    <source>
        <dbReference type="Proteomes" id="UP000053372"/>
    </source>
</evidence>
<evidence type="ECO:0000313" key="3">
    <source>
        <dbReference type="EMBL" id="KST65553.1"/>
    </source>
</evidence>
<organism evidence="4 5">
    <name type="scientific">Mastigocoleus testarum BC008</name>
    <dbReference type="NCBI Taxonomy" id="371196"/>
    <lineage>
        <taxon>Bacteria</taxon>
        <taxon>Bacillati</taxon>
        <taxon>Cyanobacteriota</taxon>
        <taxon>Cyanophyceae</taxon>
        <taxon>Nostocales</taxon>
        <taxon>Hapalosiphonaceae</taxon>
        <taxon>Mastigocoleus</taxon>
    </lineage>
</organism>
<name>A0A0V7ZNL7_9CYAN</name>
<dbReference type="Proteomes" id="UP000053372">
    <property type="component" value="Unassembled WGS sequence"/>
</dbReference>
<feature type="signal peptide" evidence="1">
    <location>
        <begin position="1"/>
        <end position="40"/>
    </location>
</feature>
<dbReference type="EMBL" id="LMTZ01000100">
    <property type="protein sequence ID" value="KST66059.1"/>
    <property type="molecule type" value="Genomic_DNA"/>
</dbReference>
<sequence length="175" mass="20040">MKFLAFLKRAINSWKKFRKAIAIALITSSIFIQVQPTALAANQSADDIFFKQLTDTTYAAWNTCNPDKVAEFYLNDPKLVIYDATPLKYQGWKEFKAGIQTHLFGKLNHFKLTANDDLHATRHDNLVWVTFTYHLSAETKNGQSIETEGRQTDLWEKHNGKWAIVHEHTSAPVSL</sequence>
<accession>A0A0V7ZNL7</accession>
<reference evidence="4 5" key="1">
    <citation type="journal article" date="2015" name="Genome Announc.">
        <title>Draft Genome of the Euendolithic (true boring) Cyanobacterium Mastigocoleus testarum strain BC008.</title>
        <authorList>
            <person name="Guida B.S."/>
            <person name="Garcia-Pichel F."/>
        </authorList>
    </citation>
    <scope>NUCLEOTIDE SEQUENCE [LARGE SCALE GENOMIC DNA]</scope>
    <source>
        <strain evidence="4 5">BC008</strain>
    </source>
</reference>
<evidence type="ECO:0000256" key="1">
    <source>
        <dbReference type="SAM" id="SignalP"/>
    </source>
</evidence>
<keyword evidence="1" id="KW-0732">Signal</keyword>
<comment type="caution">
    <text evidence="4">The sequence shown here is derived from an EMBL/GenBank/DDBJ whole genome shotgun (WGS) entry which is preliminary data.</text>
</comment>
<feature type="chain" id="PRO_5007439033" description="SnoaL-like domain-containing protein" evidence="1">
    <location>
        <begin position="41"/>
        <end position="175"/>
    </location>
</feature>
<evidence type="ECO:0000313" key="4">
    <source>
        <dbReference type="EMBL" id="KST66059.1"/>
    </source>
</evidence>
<dbReference type="OrthoDB" id="9795306at2"/>
<dbReference type="Pfam" id="PF13474">
    <property type="entry name" value="SnoaL_3"/>
    <property type="match status" value="1"/>
</dbReference>
<dbReference type="SUPFAM" id="SSF54427">
    <property type="entry name" value="NTF2-like"/>
    <property type="match status" value="1"/>
</dbReference>
<gene>
    <name evidence="4" type="ORF">BC008_24075</name>
    <name evidence="3" type="ORF">BC008_42285</name>
</gene>
<dbReference type="InterPro" id="IPR032710">
    <property type="entry name" value="NTF2-like_dom_sf"/>
</dbReference>
<dbReference type="AlphaFoldDB" id="A0A0V7ZNL7"/>
<dbReference type="InterPro" id="IPR037401">
    <property type="entry name" value="SnoaL-like"/>
</dbReference>
<evidence type="ECO:0000259" key="2">
    <source>
        <dbReference type="Pfam" id="PF13474"/>
    </source>
</evidence>
<proteinExistence type="predicted"/>
<feature type="domain" description="SnoaL-like" evidence="2">
    <location>
        <begin position="52"/>
        <end position="173"/>
    </location>
</feature>
<protein>
    <recommendedName>
        <fullName evidence="2">SnoaL-like domain-containing protein</fullName>
    </recommendedName>
</protein>
<dbReference type="RefSeq" id="WP_027845084.1">
    <property type="nucleotide sequence ID" value="NZ_LMTZ01000100.1"/>
</dbReference>
<keyword evidence="5" id="KW-1185">Reference proteome</keyword>